<evidence type="ECO:0000313" key="3">
    <source>
        <dbReference type="Proteomes" id="UP000525652"/>
    </source>
</evidence>
<dbReference type="InterPro" id="IPR051396">
    <property type="entry name" value="Bact_Antivir_Def_Nuclease"/>
</dbReference>
<dbReference type="Pfam" id="PF13175">
    <property type="entry name" value="AAA_15"/>
    <property type="match status" value="1"/>
</dbReference>
<dbReference type="AlphaFoldDB" id="A0A7X1E6G8"/>
<protein>
    <submittedName>
        <fullName evidence="2">ATP-binding protein</fullName>
    </submittedName>
</protein>
<organism evidence="2 3">
    <name type="scientific">Puniceicoccus vermicola</name>
    <dbReference type="NCBI Taxonomy" id="388746"/>
    <lineage>
        <taxon>Bacteria</taxon>
        <taxon>Pseudomonadati</taxon>
        <taxon>Verrucomicrobiota</taxon>
        <taxon>Opitutia</taxon>
        <taxon>Puniceicoccales</taxon>
        <taxon>Puniceicoccaceae</taxon>
        <taxon>Puniceicoccus</taxon>
    </lineage>
</organism>
<dbReference type="InterPro" id="IPR041685">
    <property type="entry name" value="AAA_GajA/Old/RecF-like"/>
</dbReference>
<accession>A0A7X1E6G8</accession>
<dbReference type="SUPFAM" id="SSF52540">
    <property type="entry name" value="P-loop containing nucleoside triphosphate hydrolases"/>
    <property type="match status" value="1"/>
</dbReference>
<keyword evidence="2" id="KW-0067">ATP-binding</keyword>
<dbReference type="RefSeq" id="WP_185694850.1">
    <property type="nucleotide sequence ID" value="NZ_JACHVA010000140.1"/>
</dbReference>
<dbReference type="PANTHER" id="PTHR43581">
    <property type="entry name" value="ATP/GTP PHOSPHATASE"/>
    <property type="match status" value="1"/>
</dbReference>
<gene>
    <name evidence="2" type="ORF">H5P30_20835</name>
</gene>
<dbReference type="Gene3D" id="3.40.50.300">
    <property type="entry name" value="P-loop containing nucleotide triphosphate hydrolases"/>
    <property type="match status" value="1"/>
</dbReference>
<feature type="domain" description="Endonuclease GajA/Old nuclease/RecF-like AAA" evidence="1">
    <location>
        <begin position="1"/>
        <end position="371"/>
    </location>
</feature>
<dbReference type="InterPro" id="IPR027417">
    <property type="entry name" value="P-loop_NTPase"/>
</dbReference>
<keyword evidence="2" id="KW-0547">Nucleotide-binding</keyword>
<dbReference type="Proteomes" id="UP000525652">
    <property type="component" value="Unassembled WGS sequence"/>
</dbReference>
<proteinExistence type="predicted"/>
<comment type="caution">
    <text evidence="2">The sequence shown here is derived from an EMBL/GenBank/DDBJ whole genome shotgun (WGS) entry which is preliminary data.</text>
</comment>
<dbReference type="GO" id="GO:0005524">
    <property type="term" value="F:ATP binding"/>
    <property type="evidence" value="ECO:0007669"/>
    <property type="project" value="UniProtKB-KW"/>
</dbReference>
<evidence type="ECO:0000313" key="2">
    <source>
        <dbReference type="EMBL" id="MBC2604234.1"/>
    </source>
</evidence>
<sequence length="616" mass="68586">MQLTSVTISNFRGYHAPTKIAVDDMTMIVGRNDSGKSSIFDALDIFFGNSKLDADDRNKASGEDSEISIICTFKRLPVHVDLDGGHPTTLQKEHLLNSDGELEIKKVYKGKTPALKQIYAVAEHPEHESVRELLALKRTQLRQLAGDLGVDLTDVNEAINSELRAAIRSSVQPLTTRRTEVPLDKEDAKAIWQKVEPLFPVFALFRSDRDSKDGDDEAQDPLKAAVELAIKDKTSELDTVFDYVQSEVQKIADATLKKLREMDPTLANELKPRFDKPAWHKLFKASITGDSEIPINKRGSGVRRLILLNFFRAKAARLIEERKAPSAIYAVEEPETSQHPHNQRILLRALEELLQAEQCQVMLTTHTPILARVVELPKIRYVKADLAGGRMVEGVNEQNWQVLASDLGVLPETMVKLFVCVEGKHDIPFLLNLCDALRADGMALPDLRRLEIDGYLIFAPLGGANLVLWSNRLGNLLKPEFHLYDRDNQPPADPKYKDAIDAITARAAAGEPVFATATGKREMENYVHIDAINAALTAQGFLTARTTNYADFDDVPNLMRSELNAISPPHAQWNEGGVKAFIANAAVKEMNQARLSAIDPDGHVAAWFTKIEELMQ</sequence>
<keyword evidence="3" id="KW-1185">Reference proteome</keyword>
<evidence type="ECO:0000259" key="1">
    <source>
        <dbReference type="Pfam" id="PF13175"/>
    </source>
</evidence>
<reference evidence="2 3" key="1">
    <citation type="submission" date="2020-07" db="EMBL/GenBank/DDBJ databases">
        <authorList>
            <person name="Feng X."/>
        </authorList>
    </citation>
    <scope>NUCLEOTIDE SEQUENCE [LARGE SCALE GENOMIC DNA]</scope>
    <source>
        <strain evidence="2 3">JCM14086</strain>
    </source>
</reference>
<dbReference type="EMBL" id="JACHVA010000140">
    <property type="protein sequence ID" value="MBC2604234.1"/>
    <property type="molecule type" value="Genomic_DNA"/>
</dbReference>
<dbReference type="PANTHER" id="PTHR43581:SF4">
    <property type="entry name" value="ATP_GTP PHOSPHATASE"/>
    <property type="match status" value="1"/>
</dbReference>
<name>A0A7X1E6G8_9BACT</name>